<organism evidence="2 3">
    <name type="scientific">Segetibacter aerophilus</name>
    <dbReference type="NCBI Taxonomy" id="670293"/>
    <lineage>
        <taxon>Bacteria</taxon>
        <taxon>Pseudomonadati</taxon>
        <taxon>Bacteroidota</taxon>
        <taxon>Chitinophagia</taxon>
        <taxon>Chitinophagales</taxon>
        <taxon>Chitinophagaceae</taxon>
        <taxon>Segetibacter</taxon>
    </lineage>
</organism>
<keyword evidence="3" id="KW-1185">Reference proteome</keyword>
<accession>A0A512B8P6</accession>
<reference evidence="2 3" key="1">
    <citation type="submission" date="2019-07" db="EMBL/GenBank/DDBJ databases">
        <title>Whole genome shotgun sequence of Segetibacter aerophilus NBRC 106135.</title>
        <authorList>
            <person name="Hosoyama A."/>
            <person name="Uohara A."/>
            <person name="Ohji S."/>
            <person name="Ichikawa N."/>
        </authorList>
    </citation>
    <scope>NUCLEOTIDE SEQUENCE [LARGE SCALE GENOMIC DNA]</scope>
    <source>
        <strain evidence="2 3">NBRC 106135</strain>
    </source>
</reference>
<comment type="caution">
    <text evidence="2">The sequence shown here is derived from an EMBL/GenBank/DDBJ whole genome shotgun (WGS) entry which is preliminary data.</text>
</comment>
<dbReference type="RefSeq" id="WP_147202401.1">
    <property type="nucleotide sequence ID" value="NZ_BJYT01000002.1"/>
</dbReference>
<sequence length="617" mass="70999">MDKKSTHTILVVCFVLLTVQSVQAQETKNLPRKKSTFFNRIFNRVKSSVTVSPPDTTQKAPVTNAKSVVPFIEYQGKVIRSVITQELGFERLISDTTNFINHYGSRILNALHTNTYDWVIRHNLFIKKGSKLNPYLLSDNERYLRSLEFIQDARVVVKPVKGTTDSVDVFVITKDLFSITGSLNFSGVDRQRVTAGESNLAGAGQKVQITALHDVNRSPKFGYDFMYSKNSILHSFITGTLGYSRINNDRTGRDNVSSFYLQLSRPLVSPYSHFAGGLDLRFNQSYNLYNIPDSLFYNYKNASIDIWTGYSIGLKRLLKNNNSRNRTFIAARYIKNEFGQKPFQIGESFNNLFNNQRAFLGEITFFKQEFYKTNYIYGFGTTEDVPYGYNIALTAGWYKQLELSRPYFGINANKYIATEKGKFMQIFIRSGFFLNRGMFEDASILAGGSLYSRLYLFSHFKMRQYLKYSYTRLYNRVVYDPLRIDNSLGLKYFNADSVRGSQRMSLYAETFFFAKYKLLGFQLAPFVFGDASLLTGQNGHFLKSDLYTGVGAGIRARNVNLIFSTAELRAIYFPRKAQDMQAFQISFYGDIRFRYNTNYIRPPDIIQLNNEDSNSFY</sequence>
<gene>
    <name evidence="2" type="ORF">SAE01_08300</name>
</gene>
<evidence type="ECO:0008006" key="4">
    <source>
        <dbReference type="Google" id="ProtNLM"/>
    </source>
</evidence>
<feature type="signal peptide" evidence="1">
    <location>
        <begin position="1"/>
        <end position="24"/>
    </location>
</feature>
<dbReference type="AlphaFoldDB" id="A0A512B8P6"/>
<dbReference type="EMBL" id="BJYT01000002">
    <property type="protein sequence ID" value="GEO08334.1"/>
    <property type="molecule type" value="Genomic_DNA"/>
</dbReference>
<dbReference type="Gene3D" id="3.10.20.310">
    <property type="entry name" value="membrane protein fhac"/>
    <property type="match status" value="1"/>
</dbReference>
<keyword evidence="1" id="KW-0732">Signal</keyword>
<name>A0A512B8P6_9BACT</name>
<dbReference type="Proteomes" id="UP000321513">
    <property type="component" value="Unassembled WGS sequence"/>
</dbReference>
<evidence type="ECO:0000313" key="3">
    <source>
        <dbReference type="Proteomes" id="UP000321513"/>
    </source>
</evidence>
<dbReference type="OrthoDB" id="609711at2"/>
<evidence type="ECO:0000256" key="1">
    <source>
        <dbReference type="SAM" id="SignalP"/>
    </source>
</evidence>
<feature type="chain" id="PRO_5021972447" description="POTRA domain-containing protein" evidence="1">
    <location>
        <begin position="25"/>
        <end position="617"/>
    </location>
</feature>
<proteinExistence type="predicted"/>
<protein>
    <recommendedName>
        <fullName evidence="4">POTRA domain-containing protein</fullName>
    </recommendedName>
</protein>
<evidence type="ECO:0000313" key="2">
    <source>
        <dbReference type="EMBL" id="GEO08334.1"/>
    </source>
</evidence>